<gene>
    <name evidence="2" type="ORF">SAMN05444682_101751</name>
</gene>
<name>A0A1I3E3K6_9SPHI</name>
<dbReference type="Proteomes" id="UP000198670">
    <property type="component" value="Unassembled WGS sequence"/>
</dbReference>
<keyword evidence="1" id="KW-1133">Transmembrane helix</keyword>
<proteinExistence type="predicted"/>
<reference evidence="2 3" key="1">
    <citation type="submission" date="2016-10" db="EMBL/GenBank/DDBJ databases">
        <authorList>
            <person name="de Groot N.N."/>
        </authorList>
    </citation>
    <scope>NUCLEOTIDE SEQUENCE [LARGE SCALE GENOMIC DNA]</scope>
    <source>
        <strain evidence="2 3">RK1</strain>
    </source>
</reference>
<dbReference type="STRING" id="1477437.SAMN05444682_101751"/>
<organism evidence="2 3">
    <name type="scientific">Parapedobacter indicus</name>
    <dbReference type="NCBI Taxonomy" id="1477437"/>
    <lineage>
        <taxon>Bacteria</taxon>
        <taxon>Pseudomonadati</taxon>
        <taxon>Bacteroidota</taxon>
        <taxon>Sphingobacteriia</taxon>
        <taxon>Sphingobacteriales</taxon>
        <taxon>Sphingobacteriaceae</taxon>
        <taxon>Parapedobacter</taxon>
    </lineage>
</organism>
<evidence type="ECO:0000313" key="2">
    <source>
        <dbReference type="EMBL" id="SFH93570.1"/>
    </source>
</evidence>
<evidence type="ECO:0000256" key="1">
    <source>
        <dbReference type="SAM" id="Phobius"/>
    </source>
</evidence>
<protein>
    <submittedName>
        <fullName evidence="2">Uncharacterized protein</fullName>
    </submittedName>
</protein>
<keyword evidence="1" id="KW-0472">Membrane</keyword>
<dbReference type="EMBL" id="FOQO01000001">
    <property type="protein sequence ID" value="SFH93570.1"/>
    <property type="molecule type" value="Genomic_DNA"/>
</dbReference>
<accession>A0A1I3E3K6</accession>
<sequence length="46" mass="5155">MTTNRAFKYKPSSLPFLVGVLVGIVVCLAIHYVRDMIIMMILASNK</sequence>
<keyword evidence="1" id="KW-0812">Transmembrane</keyword>
<evidence type="ECO:0000313" key="3">
    <source>
        <dbReference type="Proteomes" id="UP000198670"/>
    </source>
</evidence>
<keyword evidence="3" id="KW-1185">Reference proteome</keyword>
<dbReference type="AlphaFoldDB" id="A0A1I3E3K6"/>
<feature type="transmembrane region" description="Helical" evidence="1">
    <location>
        <begin position="12"/>
        <end position="33"/>
    </location>
</feature>